<comment type="caution">
    <text evidence="1">The sequence shown here is derived from an EMBL/GenBank/DDBJ whole genome shotgun (WGS) entry which is preliminary data.</text>
</comment>
<name>A0AA40HXK3_CNENI</name>
<protein>
    <submittedName>
        <fullName evidence="1">Uncharacterized protein</fullName>
    </submittedName>
</protein>
<gene>
    <name evidence="1" type="ORF">QTO34_019865</name>
</gene>
<dbReference type="EMBL" id="JAULJE010000009">
    <property type="protein sequence ID" value="KAK1339189.1"/>
    <property type="molecule type" value="Genomic_DNA"/>
</dbReference>
<proteinExistence type="predicted"/>
<feature type="non-terminal residue" evidence="1">
    <location>
        <position position="170"/>
    </location>
</feature>
<accession>A0AA40HXK3</accession>
<reference evidence="1" key="1">
    <citation type="submission" date="2023-06" db="EMBL/GenBank/DDBJ databases">
        <title>Reference genome for the Northern bat (Eptesicus nilssonii), a most northern bat species.</title>
        <authorList>
            <person name="Laine V.N."/>
            <person name="Pulliainen A.T."/>
            <person name="Lilley T.M."/>
        </authorList>
    </citation>
    <scope>NUCLEOTIDE SEQUENCE</scope>
    <source>
        <strain evidence="1">BLF_Eptnil</strain>
        <tissue evidence="1">Kidney</tissue>
    </source>
</reference>
<keyword evidence="2" id="KW-1185">Reference proteome</keyword>
<sequence length="170" mass="19048">MWKANSKAWVTRQFYIVGIHEVCAPSVKEYLREKQWPLRALPVLDNAPAHLPAVEEYSFITVRQSLEGSVFQTMQSAWKTLWPESGAERGFEGFADKPVLAVEDTLSLGQVNDDDVEELMEDHNTELSTEELLGLQREQPQTVAEELSRGGGGEGGYSYFTNQGNAWVLA</sequence>
<dbReference type="AlphaFoldDB" id="A0AA40HXK3"/>
<organism evidence="1 2">
    <name type="scientific">Cnephaeus nilssonii</name>
    <name type="common">Northern bat</name>
    <name type="synonym">Eptesicus nilssonii</name>
    <dbReference type="NCBI Taxonomy" id="3371016"/>
    <lineage>
        <taxon>Eukaryota</taxon>
        <taxon>Metazoa</taxon>
        <taxon>Chordata</taxon>
        <taxon>Craniata</taxon>
        <taxon>Vertebrata</taxon>
        <taxon>Euteleostomi</taxon>
        <taxon>Mammalia</taxon>
        <taxon>Eutheria</taxon>
        <taxon>Laurasiatheria</taxon>
        <taxon>Chiroptera</taxon>
        <taxon>Yangochiroptera</taxon>
        <taxon>Vespertilionidae</taxon>
        <taxon>Cnephaeus</taxon>
    </lineage>
</organism>
<evidence type="ECO:0000313" key="2">
    <source>
        <dbReference type="Proteomes" id="UP001177744"/>
    </source>
</evidence>
<dbReference type="Proteomes" id="UP001177744">
    <property type="component" value="Unassembled WGS sequence"/>
</dbReference>
<evidence type="ECO:0000313" key="1">
    <source>
        <dbReference type="EMBL" id="KAK1339189.1"/>
    </source>
</evidence>